<keyword evidence="7 17" id="KW-0808">Transferase</keyword>
<evidence type="ECO:0000256" key="13">
    <source>
        <dbReference type="ARBA" id="ARBA00022895"/>
    </source>
</evidence>
<keyword evidence="11 17" id="KW-0833">Ubl conjugation pathway</keyword>
<evidence type="ECO:0000256" key="15">
    <source>
        <dbReference type="ARBA" id="ARBA00023204"/>
    </source>
</evidence>
<dbReference type="Gene3D" id="3.30.40.10">
    <property type="entry name" value="Zinc/RING finger domain, C3HC4 (zinc finger)"/>
    <property type="match status" value="1"/>
</dbReference>
<evidence type="ECO:0000256" key="1">
    <source>
        <dbReference type="ARBA" id="ARBA00000900"/>
    </source>
</evidence>
<protein>
    <recommendedName>
        <fullName evidence="6 17">Non-structural maintenance of chromosomes element 1 homolog</fullName>
        <ecNumber evidence="5 17">2.3.2.27</ecNumber>
    </recommendedName>
</protein>
<dbReference type="InterPro" id="IPR011513">
    <property type="entry name" value="Nse1"/>
</dbReference>
<name>A0A836EQC6_9HYME</name>
<accession>A0A836EQC6</accession>
<dbReference type="PANTHER" id="PTHR20973:SF0">
    <property type="entry name" value="NON-STRUCTURAL MAINTENANCE OF CHROMOSOMES ELEMENT 1 HOMOLOG"/>
    <property type="match status" value="1"/>
</dbReference>
<evidence type="ECO:0000256" key="6">
    <source>
        <dbReference type="ARBA" id="ARBA00019422"/>
    </source>
</evidence>
<dbReference type="InterPro" id="IPR014857">
    <property type="entry name" value="Nse1_RING_C4HC3-type"/>
</dbReference>
<evidence type="ECO:0000256" key="14">
    <source>
        <dbReference type="ARBA" id="ARBA00023172"/>
    </source>
</evidence>
<comment type="similarity">
    <text evidence="4 17">Belongs to the NSE1 family.</text>
</comment>
<keyword evidence="18" id="KW-0812">Transmembrane</keyword>
<evidence type="ECO:0000256" key="2">
    <source>
        <dbReference type="ARBA" id="ARBA00004123"/>
    </source>
</evidence>
<dbReference type="GO" id="GO:0030915">
    <property type="term" value="C:Smc5-Smc6 complex"/>
    <property type="evidence" value="ECO:0007669"/>
    <property type="project" value="UniProtKB-UniRule"/>
</dbReference>
<dbReference type="PANTHER" id="PTHR20973">
    <property type="entry name" value="NON-SMC ELEMENT 1-RELATED"/>
    <property type="match status" value="1"/>
</dbReference>
<evidence type="ECO:0000256" key="18">
    <source>
        <dbReference type="SAM" id="Phobius"/>
    </source>
</evidence>
<evidence type="ECO:0000256" key="11">
    <source>
        <dbReference type="ARBA" id="ARBA00022786"/>
    </source>
</evidence>
<comment type="catalytic activity">
    <reaction evidence="1 17">
        <text>S-ubiquitinyl-[E2 ubiquitin-conjugating enzyme]-L-cysteine + [acceptor protein]-L-lysine = [E2 ubiquitin-conjugating enzyme]-L-cysteine + N(6)-ubiquitinyl-[acceptor protein]-L-lysine.</text>
        <dbReference type="EC" id="2.3.2.27"/>
    </reaction>
</comment>
<dbReference type="InterPro" id="IPR036388">
    <property type="entry name" value="WH-like_DNA-bd_sf"/>
</dbReference>
<dbReference type="EC" id="2.3.2.27" evidence="5 17"/>
<keyword evidence="21" id="KW-1185">Reference proteome</keyword>
<dbReference type="GO" id="GO:0008270">
    <property type="term" value="F:zinc ion binding"/>
    <property type="evidence" value="ECO:0007669"/>
    <property type="project" value="UniProtKB-KW"/>
</dbReference>
<dbReference type="AlphaFoldDB" id="A0A836EQC6"/>
<feature type="transmembrane region" description="Helical" evidence="18">
    <location>
        <begin position="182"/>
        <end position="206"/>
    </location>
</feature>
<keyword evidence="15 17" id="KW-0234">DNA repair</keyword>
<keyword evidence="10 17" id="KW-0863">Zinc-finger</keyword>
<evidence type="ECO:0000256" key="12">
    <source>
        <dbReference type="ARBA" id="ARBA00022833"/>
    </source>
</evidence>
<evidence type="ECO:0000256" key="9">
    <source>
        <dbReference type="ARBA" id="ARBA00022763"/>
    </source>
</evidence>
<evidence type="ECO:0000256" key="8">
    <source>
        <dbReference type="ARBA" id="ARBA00022723"/>
    </source>
</evidence>
<keyword evidence="18" id="KW-0472">Membrane</keyword>
<keyword evidence="16 17" id="KW-0539">Nucleus</keyword>
<evidence type="ECO:0000256" key="3">
    <source>
        <dbReference type="ARBA" id="ARBA00004574"/>
    </source>
</evidence>
<evidence type="ECO:0000313" key="20">
    <source>
        <dbReference type="EMBL" id="KAG5319980.1"/>
    </source>
</evidence>
<evidence type="ECO:0000256" key="4">
    <source>
        <dbReference type="ARBA" id="ARBA00010258"/>
    </source>
</evidence>
<keyword evidence="12 17" id="KW-0862">Zinc</keyword>
<dbReference type="GO" id="GO:0000724">
    <property type="term" value="P:double-strand break repair via homologous recombination"/>
    <property type="evidence" value="ECO:0007669"/>
    <property type="project" value="TreeGrafter"/>
</dbReference>
<proteinExistence type="inferred from homology"/>
<dbReference type="GO" id="GO:0005634">
    <property type="term" value="C:nucleus"/>
    <property type="evidence" value="ECO:0007669"/>
    <property type="project" value="UniProtKB-SubCell"/>
</dbReference>
<keyword evidence="13" id="KW-0158">Chromosome</keyword>
<keyword evidence="9 17" id="KW-0227">DNA damage</keyword>
<dbReference type="GO" id="GO:0061630">
    <property type="term" value="F:ubiquitin protein ligase activity"/>
    <property type="evidence" value="ECO:0007669"/>
    <property type="project" value="UniProtKB-EC"/>
</dbReference>
<reference evidence="20" key="1">
    <citation type="submission" date="2020-02" db="EMBL/GenBank/DDBJ databases">
        <title>Relaxed selection underlies rapid genomic changes in the transitions from sociality to social parasitism in ants.</title>
        <authorList>
            <person name="Bi X."/>
        </authorList>
    </citation>
    <scope>NUCLEOTIDE SEQUENCE</scope>
    <source>
        <strain evidence="20">BGI-DK2014c</strain>
        <tissue evidence="20">Whole body</tissue>
    </source>
</reference>
<gene>
    <name evidence="20" type="primary">Nsmce1</name>
    <name evidence="20" type="ORF">G6Z78_0004494</name>
</gene>
<sequence>MSYSKQHKTVLQAVIHEGALHEDRGKELVIRLFDHNSTTQILSEINAKLQPLCTTIKRINCEVTGELYWIFMSTVQDKTAGFVSHFSQAELALLRNVYSEIITSNNGYVSSTFCLNLCSSLNAKLTKTDAELFLLEMVDRQWLCCKDGKYYMGVRSIAELLQYFKDTYEGNLQICTLCKQELFYVIFFVNIECVSYFTTMIGFIILQGDKCNKCDAITHVHCLKNYARNHSSLGCPNCLFSTSRQDLSSNNTSCTMDVEDASQTSIEIHEIAQSSQTRQLKRKHKNGLM</sequence>
<keyword evidence="18" id="KW-1133">Transmembrane helix</keyword>
<comment type="subunit">
    <text evidence="17">Component of the Smc5-Smc6 complex.</text>
</comment>
<dbReference type="Proteomes" id="UP000668214">
    <property type="component" value="Unassembled WGS sequence"/>
</dbReference>
<evidence type="ECO:0000256" key="10">
    <source>
        <dbReference type="ARBA" id="ARBA00022771"/>
    </source>
</evidence>
<evidence type="ECO:0000256" key="5">
    <source>
        <dbReference type="ARBA" id="ARBA00012483"/>
    </source>
</evidence>
<dbReference type="GO" id="GO:0000781">
    <property type="term" value="C:chromosome, telomeric region"/>
    <property type="evidence" value="ECO:0007669"/>
    <property type="project" value="UniProtKB-SubCell"/>
</dbReference>
<feature type="domain" description="Non-structural maintenance of chromosomes element 1 RING C4HC3-type" evidence="19">
    <location>
        <begin position="204"/>
        <end position="238"/>
    </location>
</feature>
<feature type="non-terminal residue" evidence="20">
    <location>
        <position position="1"/>
    </location>
</feature>
<dbReference type="Gene3D" id="3.90.1150.220">
    <property type="match status" value="1"/>
</dbReference>
<evidence type="ECO:0000259" key="19">
    <source>
        <dbReference type="Pfam" id="PF08746"/>
    </source>
</evidence>
<comment type="subcellular location">
    <subcellularLocation>
        <location evidence="3">Chromosome</location>
        <location evidence="3">Telomere</location>
    </subcellularLocation>
    <subcellularLocation>
        <location evidence="2 17">Nucleus</location>
    </subcellularLocation>
</comment>
<evidence type="ECO:0000256" key="7">
    <source>
        <dbReference type="ARBA" id="ARBA00022679"/>
    </source>
</evidence>
<feature type="non-terminal residue" evidence="20">
    <location>
        <position position="289"/>
    </location>
</feature>
<evidence type="ECO:0000313" key="21">
    <source>
        <dbReference type="Proteomes" id="UP000668214"/>
    </source>
</evidence>
<dbReference type="Gene3D" id="1.10.10.10">
    <property type="entry name" value="Winged helix-like DNA-binding domain superfamily/Winged helix DNA-binding domain"/>
    <property type="match status" value="1"/>
</dbReference>
<dbReference type="EMBL" id="JAANIA010001575">
    <property type="protein sequence ID" value="KAG5319980.1"/>
    <property type="molecule type" value="Genomic_DNA"/>
</dbReference>
<keyword evidence="8 17" id="KW-0479">Metal-binding</keyword>
<evidence type="ECO:0000256" key="17">
    <source>
        <dbReference type="RuleBase" id="RU368018"/>
    </source>
</evidence>
<keyword evidence="14 17" id="KW-0233">DNA recombination</keyword>
<organism evidence="20 21">
    <name type="scientific">Pseudoatta argentina</name>
    <dbReference type="NCBI Taxonomy" id="621737"/>
    <lineage>
        <taxon>Eukaryota</taxon>
        <taxon>Metazoa</taxon>
        <taxon>Ecdysozoa</taxon>
        <taxon>Arthropoda</taxon>
        <taxon>Hexapoda</taxon>
        <taxon>Insecta</taxon>
        <taxon>Pterygota</taxon>
        <taxon>Neoptera</taxon>
        <taxon>Endopterygota</taxon>
        <taxon>Hymenoptera</taxon>
        <taxon>Apocrita</taxon>
        <taxon>Aculeata</taxon>
        <taxon>Formicoidea</taxon>
        <taxon>Formicidae</taxon>
        <taxon>Myrmicinae</taxon>
        <taxon>Pseudoatta</taxon>
    </lineage>
</organism>
<evidence type="ECO:0000256" key="16">
    <source>
        <dbReference type="ARBA" id="ARBA00023242"/>
    </source>
</evidence>
<keyword evidence="13" id="KW-0779">Telomere</keyword>
<comment type="caution">
    <text evidence="20">The sequence shown here is derived from an EMBL/GenBank/DDBJ whole genome shotgun (WGS) entry which is preliminary data.</text>
</comment>
<dbReference type="Pfam" id="PF07574">
    <property type="entry name" value="SMC_Nse1"/>
    <property type="match status" value="1"/>
</dbReference>
<dbReference type="Pfam" id="PF08746">
    <property type="entry name" value="zf-RING-like"/>
    <property type="match status" value="1"/>
</dbReference>
<dbReference type="FunFam" id="1.10.10.10:FF:000270">
    <property type="entry name" value="Non-structural maintenance of chromosomes element 1 homolog"/>
    <property type="match status" value="1"/>
</dbReference>
<dbReference type="InterPro" id="IPR013083">
    <property type="entry name" value="Znf_RING/FYVE/PHD"/>
</dbReference>